<dbReference type="AlphaFoldDB" id="A0A1M7EJ43"/>
<keyword evidence="2" id="KW-0238">DNA-binding</keyword>
<dbReference type="SMART" id="SM00345">
    <property type="entry name" value="HTH_GNTR"/>
    <property type="match status" value="1"/>
</dbReference>
<dbReference type="CDD" id="cd07377">
    <property type="entry name" value="WHTH_GntR"/>
    <property type="match status" value="1"/>
</dbReference>
<keyword evidence="6" id="KW-1185">Reference proteome</keyword>
<dbReference type="PANTHER" id="PTHR44846:SF1">
    <property type="entry name" value="MANNOSYL-D-GLYCERATE TRANSPORT_METABOLISM SYSTEM REPRESSOR MNGR-RELATED"/>
    <property type="match status" value="1"/>
</dbReference>
<dbReference type="Pfam" id="PF07702">
    <property type="entry name" value="UTRA"/>
    <property type="match status" value="1"/>
</dbReference>
<dbReference type="InterPro" id="IPR050679">
    <property type="entry name" value="Bact_HTH_transcr_reg"/>
</dbReference>
<dbReference type="Gene3D" id="1.10.10.10">
    <property type="entry name" value="Winged helix-like DNA-binding domain superfamily/Winged helix DNA-binding domain"/>
    <property type="match status" value="1"/>
</dbReference>
<accession>A0A1M7EJ43</accession>
<dbReference type="PROSITE" id="PS50949">
    <property type="entry name" value="HTH_GNTR"/>
    <property type="match status" value="1"/>
</dbReference>
<sequence length="246" mass="28380">MSTKLPSYMLVYKQLKQEILNGKYQIGDMLPIESDLEQLFSVSRITIRKAVKMLVEDHLVDVKQGRGTLVLDFKPKQSLNHVVSVTETLRQKGYEVKTQSMYIDIMQATYEIAEALQLNVGDYVARFQRIQLADDNPIVIMKNYVKASMVPDVVKYSNKFTALYQFLEDTYQIKIDEASDTIYAKNAEFEEAQMLNIAVGEALLCIKRVCYYENKPICFDKVKIIGSKYELNTSMMGRYRGDEKNK</sequence>
<dbReference type="InterPro" id="IPR011663">
    <property type="entry name" value="UTRA"/>
</dbReference>
<keyword evidence="3" id="KW-0804">Transcription</keyword>
<proteinExistence type="predicted"/>
<dbReference type="PRINTS" id="PR00035">
    <property type="entry name" value="HTHGNTR"/>
</dbReference>
<name>A0A1M7EJ43_9FIRM</name>
<dbReference type="GO" id="GO:0045892">
    <property type="term" value="P:negative regulation of DNA-templated transcription"/>
    <property type="evidence" value="ECO:0007669"/>
    <property type="project" value="TreeGrafter"/>
</dbReference>
<dbReference type="GO" id="GO:0003700">
    <property type="term" value="F:DNA-binding transcription factor activity"/>
    <property type="evidence" value="ECO:0007669"/>
    <property type="project" value="InterPro"/>
</dbReference>
<keyword evidence="1" id="KW-0805">Transcription regulation</keyword>
<dbReference type="Proteomes" id="UP000184038">
    <property type="component" value="Unassembled WGS sequence"/>
</dbReference>
<dbReference type="Gene3D" id="3.40.1410.10">
    <property type="entry name" value="Chorismate lyase-like"/>
    <property type="match status" value="1"/>
</dbReference>
<evidence type="ECO:0000313" key="5">
    <source>
        <dbReference type="EMBL" id="SHL91576.1"/>
    </source>
</evidence>
<dbReference type="RefSeq" id="WP_073281482.1">
    <property type="nucleotide sequence ID" value="NZ_FRCP01000005.1"/>
</dbReference>
<evidence type="ECO:0000256" key="2">
    <source>
        <dbReference type="ARBA" id="ARBA00023125"/>
    </source>
</evidence>
<feature type="domain" description="HTH gntR-type" evidence="4">
    <location>
        <begin position="5"/>
        <end position="73"/>
    </location>
</feature>
<dbReference type="PANTHER" id="PTHR44846">
    <property type="entry name" value="MANNOSYL-D-GLYCERATE TRANSPORT/METABOLISM SYSTEM REPRESSOR MNGR-RELATED"/>
    <property type="match status" value="1"/>
</dbReference>
<dbReference type="SUPFAM" id="SSF64288">
    <property type="entry name" value="Chorismate lyase-like"/>
    <property type="match status" value="1"/>
</dbReference>
<evidence type="ECO:0000256" key="3">
    <source>
        <dbReference type="ARBA" id="ARBA00023163"/>
    </source>
</evidence>
<dbReference type="STRING" id="1120996.SAMN02746066_00006"/>
<evidence type="ECO:0000259" key="4">
    <source>
        <dbReference type="PROSITE" id="PS50949"/>
    </source>
</evidence>
<dbReference type="InterPro" id="IPR000524">
    <property type="entry name" value="Tscrpt_reg_HTH_GntR"/>
</dbReference>
<protein>
    <submittedName>
        <fullName evidence="5">GntR family transcriptional regulator</fullName>
    </submittedName>
</protein>
<organism evidence="5 6">
    <name type="scientific">Anaerosporobacter mobilis DSM 15930</name>
    <dbReference type="NCBI Taxonomy" id="1120996"/>
    <lineage>
        <taxon>Bacteria</taxon>
        <taxon>Bacillati</taxon>
        <taxon>Bacillota</taxon>
        <taxon>Clostridia</taxon>
        <taxon>Lachnospirales</taxon>
        <taxon>Lachnospiraceae</taxon>
        <taxon>Anaerosporobacter</taxon>
    </lineage>
</organism>
<dbReference type="GO" id="GO:0003677">
    <property type="term" value="F:DNA binding"/>
    <property type="evidence" value="ECO:0007669"/>
    <property type="project" value="UniProtKB-KW"/>
</dbReference>
<dbReference type="SUPFAM" id="SSF46785">
    <property type="entry name" value="Winged helix' DNA-binding domain"/>
    <property type="match status" value="1"/>
</dbReference>
<dbReference type="InterPro" id="IPR036390">
    <property type="entry name" value="WH_DNA-bd_sf"/>
</dbReference>
<dbReference type="InterPro" id="IPR036388">
    <property type="entry name" value="WH-like_DNA-bd_sf"/>
</dbReference>
<evidence type="ECO:0000313" key="6">
    <source>
        <dbReference type="Proteomes" id="UP000184038"/>
    </source>
</evidence>
<dbReference type="InterPro" id="IPR028978">
    <property type="entry name" value="Chorismate_lyase_/UTRA_dom_sf"/>
</dbReference>
<reference evidence="5 6" key="1">
    <citation type="submission" date="2016-11" db="EMBL/GenBank/DDBJ databases">
        <authorList>
            <person name="Jaros S."/>
            <person name="Januszkiewicz K."/>
            <person name="Wedrychowicz H."/>
        </authorList>
    </citation>
    <scope>NUCLEOTIDE SEQUENCE [LARGE SCALE GENOMIC DNA]</scope>
    <source>
        <strain evidence="5 6">DSM 15930</strain>
    </source>
</reference>
<gene>
    <name evidence="5" type="ORF">SAMN02746066_00006</name>
</gene>
<dbReference type="Pfam" id="PF00392">
    <property type="entry name" value="GntR"/>
    <property type="match status" value="1"/>
</dbReference>
<dbReference type="SMART" id="SM00866">
    <property type="entry name" value="UTRA"/>
    <property type="match status" value="1"/>
</dbReference>
<dbReference type="OrthoDB" id="9801546at2"/>
<evidence type="ECO:0000256" key="1">
    <source>
        <dbReference type="ARBA" id="ARBA00023015"/>
    </source>
</evidence>
<dbReference type="EMBL" id="FRCP01000005">
    <property type="protein sequence ID" value="SHL91576.1"/>
    <property type="molecule type" value="Genomic_DNA"/>
</dbReference>